<keyword evidence="3" id="KW-1185">Reference proteome</keyword>
<dbReference type="STRING" id="109376.A0A0D3DVU1"/>
<evidence type="ECO:0000313" key="2">
    <source>
        <dbReference type="EnsemblPlants" id="Bo8g100420.1"/>
    </source>
</evidence>
<protein>
    <submittedName>
        <fullName evidence="2">Uncharacterized protein</fullName>
    </submittedName>
</protein>
<feature type="compositionally biased region" description="Acidic residues" evidence="1">
    <location>
        <begin position="58"/>
        <end position="84"/>
    </location>
</feature>
<dbReference type="AlphaFoldDB" id="A0A0D3DVU1"/>
<dbReference type="PANTHER" id="PTHR31973:SF187">
    <property type="entry name" value="MUTATOR TRANSPOSASE MUDRA PROTEIN"/>
    <property type="match status" value="1"/>
</dbReference>
<organism evidence="2 3">
    <name type="scientific">Brassica oleracea var. oleracea</name>
    <dbReference type="NCBI Taxonomy" id="109376"/>
    <lineage>
        <taxon>Eukaryota</taxon>
        <taxon>Viridiplantae</taxon>
        <taxon>Streptophyta</taxon>
        <taxon>Embryophyta</taxon>
        <taxon>Tracheophyta</taxon>
        <taxon>Spermatophyta</taxon>
        <taxon>Magnoliopsida</taxon>
        <taxon>eudicotyledons</taxon>
        <taxon>Gunneridae</taxon>
        <taxon>Pentapetalae</taxon>
        <taxon>rosids</taxon>
        <taxon>malvids</taxon>
        <taxon>Brassicales</taxon>
        <taxon>Brassicaceae</taxon>
        <taxon>Brassiceae</taxon>
        <taxon>Brassica</taxon>
    </lineage>
</organism>
<sequence length="411" mass="47138">MNKREEMGNEKNKKSRQGNLGGASSVAKRKGGVVTDEADVCKKKKSKTDDREEKGEISEDDCGIVGDDEADEAPDNEEVPDDEADGHGGIDEEGGRDLTVFFGEVARNDDCENAEDIGDEWYWEHEKEVPDPLSSDDENEEQSIPSLAYIEDVDPEAMLGKMWIQRQCLESDDENEEQSIPSLAYIEDVDPEAMLGLGNTFSTTEEFKHTLLRYTLKTRRNIKLYRSTSLKLGAKGEDSSCSWRVYCSYEKSKQKLMIKCYVNEHKCEITGHSKFLKCSTIAMLFAERLRLNPKITKHEIATEIQREYRMFVSVEAYGNAKTKVMKERKASHEEHFNKIWDYQAEIFRTNPGTTMDIETIPGPTVRSKQRFFRLYVCFHAQKETWKTTCRPIIGLDGAFLKWDIHYKKTHA</sequence>
<dbReference type="Gramene" id="Bo8g100420.1">
    <property type="protein sequence ID" value="Bo8g100420.1"/>
    <property type="gene ID" value="Bo8g100420"/>
</dbReference>
<proteinExistence type="predicted"/>
<dbReference type="Proteomes" id="UP000032141">
    <property type="component" value="Chromosome C8"/>
</dbReference>
<feature type="compositionally biased region" description="Basic and acidic residues" evidence="1">
    <location>
        <begin position="85"/>
        <end position="96"/>
    </location>
</feature>
<feature type="compositionally biased region" description="Basic and acidic residues" evidence="1">
    <location>
        <begin position="1"/>
        <end position="12"/>
    </location>
</feature>
<reference evidence="2" key="2">
    <citation type="submission" date="2015-03" db="UniProtKB">
        <authorList>
            <consortium name="EnsemblPlants"/>
        </authorList>
    </citation>
    <scope>IDENTIFICATION</scope>
</reference>
<dbReference type="HOGENOM" id="CLU_669682_0_0_1"/>
<dbReference type="eggNOG" id="ENOG502QU1T">
    <property type="taxonomic scope" value="Eukaryota"/>
</dbReference>
<feature type="region of interest" description="Disordered" evidence="1">
    <location>
        <begin position="1"/>
        <end position="96"/>
    </location>
</feature>
<dbReference type="EnsemblPlants" id="Bo8g100420.1">
    <property type="protein sequence ID" value="Bo8g100420.1"/>
    <property type="gene ID" value="Bo8g100420"/>
</dbReference>
<evidence type="ECO:0000256" key="1">
    <source>
        <dbReference type="SAM" id="MobiDB-lite"/>
    </source>
</evidence>
<evidence type="ECO:0000313" key="3">
    <source>
        <dbReference type="Proteomes" id="UP000032141"/>
    </source>
</evidence>
<accession>A0A0D3DVU1</accession>
<dbReference type="OMA" id="YVEDPAM"/>
<feature type="compositionally biased region" description="Basic and acidic residues" evidence="1">
    <location>
        <begin position="47"/>
        <end position="57"/>
    </location>
</feature>
<name>A0A0D3DVU1_BRAOL</name>
<reference evidence="2 3" key="1">
    <citation type="journal article" date="2014" name="Genome Biol.">
        <title>Transcriptome and methylome profiling reveals relics of genome dominance in the mesopolyploid Brassica oleracea.</title>
        <authorList>
            <person name="Parkin I.A."/>
            <person name="Koh C."/>
            <person name="Tang H."/>
            <person name="Robinson S.J."/>
            <person name="Kagale S."/>
            <person name="Clarke W.E."/>
            <person name="Town C.D."/>
            <person name="Nixon J."/>
            <person name="Krishnakumar V."/>
            <person name="Bidwell S.L."/>
            <person name="Denoeud F."/>
            <person name="Belcram H."/>
            <person name="Links M.G."/>
            <person name="Just J."/>
            <person name="Clarke C."/>
            <person name="Bender T."/>
            <person name="Huebert T."/>
            <person name="Mason A.S."/>
            <person name="Pires J.C."/>
            <person name="Barker G."/>
            <person name="Moore J."/>
            <person name="Walley P.G."/>
            <person name="Manoli S."/>
            <person name="Batley J."/>
            <person name="Edwards D."/>
            <person name="Nelson M.N."/>
            <person name="Wang X."/>
            <person name="Paterson A.H."/>
            <person name="King G."/>
            <person name="Bancroft I."/>
            <person name="Chalhoub B."/>
            <person name="Sharpe A.G."/>
        </authorList>
    </citation>
    <scope>NUCLEOTIDE SEQUENCE</scope>
    <source>
        <strain evidence="2 3">cv. TO1000</strain>
    </source>
</reference>
<dbReference type="PANTHER" id="PTHR31973">
    <property type="entry name" value="POLYPROTEIN, PUTATIVE-RELATED"/>
    <property type="match status" value="1"/>
</dbReference>